<evidence type="ECO:0000313" key="2">
    <source>
        <dbReference type="Proteomes" id="UP000079169"/>
    </source>
</evidence>
<dbReference type="PANTHER" id="PTHR23076">
    <property type="entry name" value="METALLOPROTEASE M41 FTSH"/>
    <property type="match status" value="1"/>
</dbReference>
<dbReference type="GO" id="GO:0005524">
    <property type="term" value="F:ATP binding"/>
    <property type="evidence" value="ECO:0007669"/>
    <property type="project" value="InterPro"/>
</dbReference>
<dbReference type="InterPro" id="IPR037219">
    <property type="entry name" value="Peptidase_M41-like"/>
</dbReference>
<dbReference type="GO" id="GO:0006515">
    <property type="term" value="P:protein quality control for misfolded or incompletely synthesized proteins"/>
    <property type="evidence" value="ECO:0007669"/>
    <property type="project" value="TreeGrafter"/>
</dbReference>
<reference evidence="3" key="1">
    <citation type="submission" date="2025-08" db="UniProtKB">
        <authorList>
            <consortium name="RefSeq"/>
        </authorList>
    </citation>
    <scope>IDENTIFICATION</scope>
</reference>
<name>A0A3Q0JKL6_DIACI</name>
<dbReference type="RefSeq" id="XP_026688862.1">
    <property type="nucleotide sequence ID" value="XM_026833061.1"/>
</dbReference>
<feature type="domain" description="Peptidase M41" evidence="1">
    <location>
        <begin position="2"/>
        <end position="109"/>
    </location>
</feature>
<dbReference type="PANTHER" id="PTHR23076:SF97">
    <property type="entry name" value="ATP-DEPENDENT ZINC METALLOPROTEASE YME1L1"/>
    <property type="match status" value="1"/>
</dbReference>
<dbReference type="KEGG" id="dci:103523643"/>
<dbReference type="GO" id="GO:0007005">
    <property type="term" value="P:mitochondrion organization"/>
    <property type="evidence" value="ECO:0007669"/>
    <property type="project" value="TreeGrafter"/>
</dbReference>
<dbReference type="InterPro" id="IPR000642">
    <property type="entry name" value="Peptidase_M41"/>
</dbReference>
<dbReference type="GO" id="GO:0004176">
    <property type="term" value="F:ATP-dependent peptidase activity"/>
    <property type="evidence" value="ECO:0007669"/>
    <property type="project" value="InterPro"/>
</dbReference>
<keyword evidence="3" id="KW-0482">Metalloprotease</keyword>
<dbReference type="AlphaFoldDB" id="A0A3Q0JKL6"/>
<dbReference type="Proteomes" id="UP000079169">
    <property type="component" value="Unplaced"/>
</dbReference>
<evidence type="ECO:0000313" key="3">
    <source>
        <dbReference type="RefSeq" id="XP_026688862.1"/>
    </source>
</evidence>
<sequence length="126" mass="14050">MITAYHEGGHAVVAFFTKDSHPLHKVTIIPRGVSLGHTAYIPEKERYHVTKSQLMAMMDTMMGGRAAEELVFGAEKVTSGASSDLVQATSIATHMVREFGMSEKAVFVRRIHQQVHLHHRTKFLPP</sequence>
<keyword evidence="3" id="KW-0645">Protease</keyword>
<dbReference type="GO" id="GO:0005743">
    <property type="term" value="C:mitochondrial inner membrane"/>
    <property type="evidence" value="ECO:0007669"/>
    <property type="project" value="TreeGrafter"/>
</dbReference>
<dbReference type="Pfam" id="PF01434">
    <property type="entry name" value="Peptidase_M41"/>
    <property type="match status" value="1"/>
</dbReference>
<evidence type="ECO:0000259" key="1">
    <source>
        <dbReference type="Pfam" id="PF01434"/>
    </source>
</evidence>
<proteinExistence type="predicted"/>
<organism evidence="2 3">
    <name type="scientific">Diaphorina citri</name>
    <name type="common">Asian citrus psyllid</name>
    <dbReference type="NCBI Taxonomy" id="121845"/>
    <lineage>
        <taxon>Eukaryota</taxon>
        <taxon>Metazoa</taxon>
        <taxon>Ecdysozoa</taxon>
        <taxon>Arthropoda</taxon>
        <taxon>Hexapoda</taxon>
        <taxon>Insecta</taxon>
        <taxon>Pterygota</taxon>
        <taxon>Neoptera</taxon>
        <taxon>Paraneoptera</taxon>
        <taxon>Hemiptera</taxon>
        <taxon>Sternorrhyncha</taxon>
        <taxon>Psylloidea</taxon>
        <taxon>Psyllidae</taxon>
        <taxon>Diaphorininae</taxon>
        <taxon>Diaphorina</taxon>
    </lineage>
</organism>
<dbReference type="GeneID" id="103523643"/>
<gene>
    <name evidence="3" type="primary">LOC103523643</name>
</gene>
<dbReference type="GO" id="GO:0004222">
    <property type="term" value="F:metalloendopeptidase activity"/>
    <property type="evidence" value="ECO:0007669"/>
    <property type="project" value="InterPro"/>
</dbReference>
<dbReference type="STRING" id="121845.A0A3Q0JKL6"/>
<dbReference type="PaxDb" id="121845-A0A3Q0JKL6"/>
<keyword evidence="2" id="KW-1185">Reference proteome</keyword>
<dbReference type="SUPFAM" id="SSF140990">
    <property type="entry name" value="FtsH protease domain-like"/>
    <property type="match status" value="1"/>
</dbReference>
<protein>
    <submittedName>
        <fullName evidence="3">ATP-dependent zinc metalloprotease YME1 homolog</fullName>
    </submittedName>
</protein>
<dbReference type="OMA" id="ATHMVRE"/>
<dbReference type="Gene3D" id="1.20.58.760">
    <property type="entry name" value="Peptidase M41"/>
    <property type="match status" value="1"/>
</dbReference>
<keyword evidence="3" id="KW-0378">Hydrolase</keyword>
<accession>A0A3Q0JKL6</accession>